<organism evidence="2 3">
    <name type="scientific">Rhizophlyctis rosea</name>
    <dbReference type="NCBI Taxonomy" id="64517"/>
    <lineage>
        <taxon>Eukaryota</taxon>
        <taxon>Fungi</taxon>
        <taxon>Fungi incertae sedis</taxon>
        <taxon>Chytridiomycota</taxon>
        <taxon>Chytridiomycota incertae sedis</taxon>
        <taxon>Chytridiomycetes</taxon>
        <taxon>Rhizophlyctidales</taxon>
        <taxon>Rhizophlyctidaceae</taxon>
        <taxon>Rhizophlyctis</taxon>
    </lineage>
</organism>
<gene>
    <name evidence="2" type="ORF">HK097_008463</name>
</gene>
<dbReference type="Proteomes" id="UP001212841">
    <property type="component" value="Unassembled WGS sequence"/>
</dbReference>
<comment type="caution">
    <text evidence="2">The sequence shown here is derived from an EMBL/GenBank/DDBJ whole genome shotgun (WGS) entry which is preliminary data.</text>
</comment>
<dbReference type="AlphaFoldDB" id="A0AAD5SL17"/>
<evidence type="ECO:0000256" key="1">
    <source>
        <dbReference type="SAM" id="MobiDB-lite"/>
    </source>
</evidence>
<name>A0AAD5SL17_9FUNG</name>
<feature type="compositionally biased region" description="Low complexity" evidence="1">
    <location>
        <begin position="145"/>
        <end position="175"/>
    </location>
</feature>
<feature type="region of interest" description="Disordered" evidence="1">
    <location>
        <begin position="131"/>
        <end position="176"/>
    </location>
</feature>
<evidence type="ECO:0000313" key="2">
    <source>
        <dbReference type="EMBL" id="KAJ3057368.1"/>
    </source>
</evidence>
<accession>A0AAD5SL17</accession>
<reference evidence="2" key="1">
    <citation type="submission" date="2020-05" db="EMBL/GenBank/DDBJ databases">
        <title>Phylogenomic resolution of chytrid fungi.</title>
        <authorList>
            <person name="Stajich J.E."/>
            <person name="Amses K."/>
            <person name="Simmons R."/>
            <person name="Seto K."/>
            <person name="Myers J."/>
            <person name="Bonds A."/>
            <person name="Quandt C.A."/>
            <person name="Barry K."/>
            <person name="Liu P."/>
            <person name="Grigoriev I."/>
            <person name="Longcore J.E."/>
            <person name="James T.Y."/>
        </authorList>
    </citation>
    <scope>NUCLEOTIDE SEQUENCE</scope>
    <source>
        <strain evidence="2">JEL0318</strain>
    </source>
</reference>
<keyword evidence="3" id="KW-1185">Reference proteome</keyword>
<evidence type="ECO:0000313" key="3">
    <source>
        <dbReference type="Proteomes" id="UP001212841"/>
    </source>
</evidence>
<proteinExistence type="predicted"/>
<dbReference type="EMBL" id="JADGJD010000005">
    <property type="protein sequence ID" value="KAJ3057368.1"/>
    <property type="molecule type" value="Genomic_DNA"/>
</dbReference>
<protein>
    <submittedName>
        <fullName evidence="2">Uncharacterized protein</fullName>
    </submittedName>
</protein>
<sequence length="207" mass="21640">MAPPTLANELSITCRPSPCPTTIPYTSTLTLVAEYTQTDPNITPQNITFSFYYRDTEATSLSREGTPISWQKQHSGAKSISFDIKPSTLNKTARGPLNATITTVIVFSELRLTDNNIIGARTVAGPSFGVTDIPRNTTTGGGASGNNATSLPPTSATPSATSSGTTGTSPTSSPSKVLVLSGANPRVWWNMTGWAAASLAAITFLAL</sequence>